<dbReference type="GO" id="GO:0005874">
    <property type="term" value="C:microtubule"/>
    <property type="evidence" value="ECO:0007669"/>
    <property type="project" value="UniProtKB-KW"/>
</dbReference>
<dbReference type="PANTHER" id="PTHR19321:SF7">
    <property type="entry name" value="65-KDA MICROTUBULE-ASSOCIATED PROTEIN 3"/>
    <property type="match status" value="1"/>
</dbReference>
<proteinExistence type="inferred from homology"/>
<dbReference type="GO" id="GO:0008017">
    <property type="term" value="F:microtubule binding"/>
    <property type="evidence" value="ECO:0007669"/>
    <property type="project" value="InterPro"/>
</dbReference>
<comment type="caution">
    <text evidence="6">The sequence shown here is derived from an EMBL/GenBank/DDBJ whole genome shotgun (WGS) entry which is preliminary data.</text>
</comment>
<dbReference type="Pfam" id="PF03999">
    <property type="entry name" value="MAP65_ASE1"/>
    <property type="match status" value="1"/>
</dbReference>
<keyword evidence="3" id="KW-0493">Microtubule</keyword>
<dbReference type="EMBL" id="JAUIZM010000006">
    <property type="protein sequence ID" value="KAK1380575.1"/>
    <property type="molecule type" value="Genomic_DNA"/>
</dbReference>
<organism evidence="6 7">
    <name type="scientific">Heracleum sosnowskyi</name>
    <dbReference type="NCBI Taxonomy" id="360622"/>
    <lineage>
        <taxon>Eukaryota</taxon>
        <taxon>Viridiplantae</taxon>
        <taxon>Streptophyta</taxon>
        <taxon>Embryophyta</taxon>
        <taxon>Tracheophyta</taxon>
        <taxon>Spermatophyta</taxon>
        <taxon>Magnoliopsida</taxon>
        <taxon>eudicotyledons</taxon>
        <taxon>Gunneridae</taxon>
        <taxon>Pentapetalae</taxon>
        <taxon>asterids</taxon>
        <taxon>campanulids</taxon>
        <taxon>Apiales</taxon>
        <taxon>Apiaceae</taxon>
        <taxon>Apioideae</taxon>
        <taxon>apioid superclade</taxon>
        <taxon>Tordylieae</taxon>
        <taxon>Tordyliinae</taxon>
        <taxon>Heracleum</taxon>
    </lineage>
</organism>
<evidence type="ECO:0000256" key="3">
    <source>
        <dbReference type="ARBA" id="ARBA00022701"/>
    </source>
</evidence>
<gene>
    <name evidence="6" type="ORF">POM88_027319</name>
</gene>
<evidence type="ECO:0000313" key="7">
    <source>
        <dbReference type="Proteomes" id="UP001237642"/>
    </source>
</evidence>
<keyword evidence="5" id="KW-0175">Coiled coil</keyword>
<dbReference type="InterPro" id="IPR007145">
    <property type="entry name" value="MAP65_Ase1_PRC1"/>
</dbReference>
<feature type="coiled-coil region" evidence="5">
    <location>
        <begin position="56"/>
        <end position="86"/>
    </location>
</feature>
<dbReference type="AlphaFoldDB" id="A0AAD8IAR6"/>
<keyword evidence="4" id="KW-0963">Cytoplasm</keyword>
<comment type="subcellular location">
    <subcellularLocation>
        <location evidence="1">Cytoplasm</location>
        <location evidence="1">Cytoskeleton</location>
    </subcellularLocation>
</comment>
<evidence type="ECO:0000256" key="5">
    <source>
        <dbReference type="SAM" id="Coils"/>
    </source>
</evidence>
<evidence type="ECO:0000256" key="1">
    <source>
        <dbReference type="ARBA" id="ARBA00004245"/>
    </source>
</evidence>
<evidence type="ECO:0000256" key="2">
    <source>
        <dbReference type="ARBA" id="ARBA00006187"/>
    </source>
</evidence>
<keyword evidence="4" id="KW-0206">Cytoskeleton</keyword>
<reference evidence="6" key="1">
    <citation type="submission" date="2023-02" db="EMBL/GenBank/DDBJ databases">
        <title>Genome of toxic invasive species Heracleum sosnowskyi carries increased number of genes despite the absence of recent whole-genome duplications.</title>
        <authorList>
            <person name="Schelkunov M."/>
            <person name="Shtratnikova V."/>
            <person name="Makarenko M."/>
            <person name="Klepikova A."/>
            <person name="Omelchenko D."/>
            <person name="Novikova G."/>
            <person name="Obukhova E."/>
            <person name="Bogdanov V."/>
            <person name="Penin A."/>
            <person name="Logacheva M."/>
        </authorList>
    </citation>
    <scope>NUCLEOTIDE SEQUENCE</scope>
    <source>
        <strain evidence="6">Hsosn_3</strain>
        <tissue evidence="6">Leaf</tissue>
    </source>
</reference>
<dbReference type="Proteomes" id="UP001237642">
    <property type="component" value="Unassembled WGS sequence"/>
</dbReference>
<protein>
    <submittedName>
        <fullName evidence="6">Uncharacterized protein</fullName>
    </submittedName>
</protein>
<dbReference type="GO" id="GO:0000226">
    <property type="term" value="P:microtubule cytoskeleton organization"/>
    <property type="evidence" value="ECO:0007669"/>
    <property type="project" value="InterPro"/>
</dbReference>
<reference evidence="6" key="2">
    <citation type="submission" date="2023-05" db="EMBL/GenBank/DDBJ databases">
        <authorList>
            <person name="Schelkunov M.I."/>
        </authorList>
    </citation>
    <scope>NUCLEOTIDE SEQUENCE</scope>
    <source>
        <strain evidence="6">Hsosn_3</strain>
        <tissue evidence="6">Leaf</tissue>
    </source>
</reference>
<accession>A0AAD8IAR6</accession>
<dbReference type="GO" id="GO:0005819">
    <property type="term" value="C:spindle"/>
    <property type="evidence" value="ECO:0007669"/>
    <property type="project" value="TreeGrafter"/>
</dbReference>
<keyword evidence="7" id="KW-1185">Reference proteome</keyword>
<comment type="similarity">
    <text evidence="2">Belongs to the MAP65/ASE1 family.</text>
</comment>
<name>A0AAD8IAR6_9APIA</name>
<evidence type="ECO:0000256" key="4">
    <source>
        <dbReference type="ARBA" id="ARBA00023212"/>
    </source>
</evidence>
<dbReference type="PANTHER" id="PTHR19321">
    <property type="entry name" value="PROTEIN REGULATOR OF CYTOKINESIS 1 PRC1-RELATED"/>
    <property type="match status" value="1"/>
</dbReference>
<dbReference type="GO" id="GO:0005737">
    <property type="term" value="C:cytoplasm"/>
    <property type="evidence" value="ECO:0007669"/>
    <property type="project" value="TreeGrafter"/>
</dbReference>
<evidence type="ECO:0000313" key="6">
    <source>
        <dbReference type="EMBL" id="KAK1380575.1"/>
    </source>
</evidence>
<sequence>MEGTKSNLVKHLYGLVKILPDSVCNDSKLDADQLKLARIRSEINESDKPTNINNVIDDADLSLRKLEELHTELQALQKEKSDRLKQLQDLATSMLELWNLMDTPIEEQHMFHNVTCNVAASEHEIVEPNILFVEAISYVEAEVFRLEELKAIKMKELVFKKRSELEEICMKTHMIPESDSAMEATIDAIETGMVESLAMKTTAREKERGIEFTYDNTIKVAEFYLFGITQTLRKKIKNNCFPDFLPSEIYQ</sequence>